<dbReference type="InterPro" id="IPR011098">
    <property type="entry name" value="G5_dom"/>
</dbReference>
<dbReference type="EMBL" id="DVGY01000058">
    <property type="protein sequence ID" value="HIR40699.1"/>
    <property type="molecule type" value="Genomic_DNA"/>
</dbReference>
<dbReference type="Gene3D" id="2.20.230.10">
    <property type="entry name" value="Resuscitation-promoting factor rpfb"/>
    <property type="match status" value="1"/>
</dbReference>
<dbReference type="CDD" id="cd22786">
    <property type="entry name" value="DPBB_YuiC-like"/>
    <property type="match status" value="1"/>
</dbReference>
<dbReference type="AlphaFoldDB" id="A0A9D1AIM5"/>
<organism evidence="4 5">
    <name type="scientific">Candidatus Egerieicola pullicola</name>
    <dbReference type="NCBI Taxonomy" id="2840775"/>
    <lineage>
        <taxon>Bacteria</taxon>
        <taxon>Bacillati</taxon>
        <taxon>Bacillota</taxon>
        <taxon>Clostridia</taxon>
        <taxon>Eubacteriales</taxon>
        <taxon>Oscillospiraceae</taxon>
        <taxon>Oscillospiraceae incertae sedis</taxon>
        <taxon>Candidatus Egerieicola</taxon>
    </lineage>
</organism>
<keyword evidence="2" id="KW-0812">Transmembrane</keyword>
<evidence type="ECO:0000313" key="5">
    <source>
        <dbReference type="Proteomes" id="UP000886749"/>
    </source>
</evidence>
<dbReference type="Pfam" id="PF03990">
    <property type="entry name" value="DUF348"/>
    <property type="match status" value="1"/>
</dbReference>
<dbReference type="Pfam" id="PF07501">
    <property type="entry name" value="G5"/>
    <property type="match status" value="1"/>
</dbReference>
<protein>
    <submittedName>
        <fullName evidence="4">DUF348 domain-containing protein</fullName>
    </submittedName>
</protein>
<dbReference type="InterPro" id="IPR010611">
    <property type="entry name" value="3D_dom"/>
</dbReference>
<evidence type="ECO:0000259" key="3">
    <source>
        <dbReference type="PROSITE" id="PS51109"/>
    </source>
</evidence>
<proteinExistence type="predicted"/>
<dbReference type="GO" id="GO:0004553">
    <property type="term" value="F:hydrolase activity, hydrolyzing O-glycosyl compounds"/>
    <property type="evidence" value="ECO:0007669"/>
    <property type="project" value="InterPro"/>
</dbReference>
<evidence type="ECO:0000313" key="4">
    <source>
        <dbReference type="EMBL" id="HIR40699.1"/>
    </source>
</evidence>
<reference evidence="4" key="2">
    <citation type="journal article" date="2021" name="PeerJ">
        <title>Extensive microbial diversity within the chicken gut microbiome revealed by metagenomics and culture.</title>
        <authorList>
            <person name="Gilroy R."/>
            <person name="Ravi A."/>
            <person name="Getino M."/>
            <person name="Pursley I."/>
            <person name="Horton D.L."/>
            <person name="Alikhan N.F."/>
            <person name="Baker D."/>
            <person name="Gharbi K."/>
            <person name="Hall N."/>
            <person name="Watson M."/>
            <person name="Adriaenssens E.M."/>
            <person name="Foster-Nyarko E."/>
            <person name="Jarju S."/>
            <person name="Secka A."/>
            <person name="Antonio M."/>
            <person name="Oren A."/>
            <person name="Chaudhuri R.R."/>
            <person name="La Ragione R."/>
            <person name="Hildebrand F."/>
            <person name="Pallen M.J."/>
        </authorList>
    </citation>
    <scope>NUCLEOTIDE SEQUENCE</scope>
    <source>
        <strain evidence="4">CHK184-25365</strain>
    </source>
</reference>
<feature type="domain" description="G5" evidence="3">
    <location>
        <begin position="148"/>
        <end position="228"/>
    </location>
</feature>
<accession>A0A9D1AIM5</accession>
<dbReference type="PANTHER" id="PTHR39160:SF4">
    <property type="entry name" value="RESUSCITATION-PROMOTING FACTOR RPFB"/>
    <property type="match status" value="1"/>
</dbReference>
<reference evidence="4" key="1">
    <citation type="submission" date="2020-10" db="EMBL/GenBank/DDBJ databases">
        <authorList>
            <person name="Gilroy R."/>
        </authorList>
    </citation>
    <scope>NUCLEOTIDE SEQUENCE</scope>
    <source>
        <strain evidence="4">CHK184-25365</strain>
    </source>
</reference>
<dbReference type="PANTHER" id="PTHR39160">
    <property type="entry name" value="CELL WALL-BINDING PROTEIN YOCH"/>
    <property type="match status" value="1"/>
</dbReference>
<keyword evidence="2" id="KW-0472">Membrane</keyword>
<dbReference type="PROSITE" id="PS51109">
    <property type="entry name" value="G5"/>
    <property type="match status" value="1"/>
</dbReference>
<evidence type="ECO:0000256" key="1">
    <source>
        <dbReference type="ARBA" id="ARBA00022729"/>
    </source>
</evidence>
<keyword evidence="2" id="KW-1133">Transmembrane helix</keyword>
<dbReference type="InterPro" id="IPR051933">
    <property type="entry name" value="Resuscitation_pf_RpfB"/>
</dbReference>
<dbReference type="InterPro" id="IPR007137">
    <property type="entry name" value="DUF348"/>
</dbReference>
<gene>
    <name evidence="4" type="ORF">IAB36_02610</name>
</gene>
<dbReference type="Proteomes" id="UP000886749">
    <property type="component" value="Unassembled WGS sequence"/>
</dbReference>
<name>A0A9D1AIM5_9FIRM</name>
<dbReference type="Pfam" id="PF06725">
    <property type="entry name" value="3D"/>
    <property type="match status" value="1"/>
</dbReference>
<dbReference type="GO" id="GO:0019867">
    <property type="term" value="C:outer membrane"/>
    <property type="evidence" value="ECO:0007669"/>
    <property type="project" value="InterPro"/>
</dbReference>
<comment type="caution">
    <text evidence="4">The sequence shown here is derived from an EMBL/GenBank/DDBJ whole genome shotgun (WGS) entry which is preliminary data.</text>
</comment>
<keyword evidence="1" id="KW-0732">Signal</keyword>
<evidence type="ECO:0000256" key="2">
    <source>
        <dbReference type="SAM" id="Phobius"/>
    </source>
</evidence>
<sequence>MRLECKWLKAHKEILCKAISAVLMVAIMATVLTGLTAAEQEVNIHENGTVYSRYTVYTDPEKILESQGIVLEEGDEYVFSGFEDGVADLTVMRAFRVDIQADGAVKEVKMASGTVAEALEKAGVTVGEDDLINVSMDQEVFSGMTIVINRVTYTQEDTTETIPYETVENGTLSTPYSTYVETVAGENGEKVVTTQYRYVDGVLTDSEVINEVVTKSPVNRVLDVMEQYYVGGELVQAETSPVQLDANGIPVNYKSKVTGKATAYSALGKPTSLTPGAVAMDLSKYPKGTKLYIVSSDGSYVYGYSVVRDTGAFVHNGSGVLVDCFFNTYEESVQFGAKTVDVYVL</sequence>
<dbReference type="GO" id="GO:0009254">
    <property type="term" value="P:peptidoglycan turnover"/>
    <property type="evidence" value="ECO:0007669"/>
    <property type="project" value="InterPro"/>
</dbReference>
<feature type="transmembrane region" description="Helical" evidence="2">
    <location>
        <begin position="21"/>
        <end position="38"/>
    </location>
</feature>
<dbReference type="SMART" id="SM01208">
    <property type="entry name" value="G5"/>
    <property type="match status" value="1"/>
</dbReference>